<organism evidence="2 3">
    <name type="scientific">Portunus trituberculatus</name>
    <name type="common">Swimming crab</name>
    <name type="synonym">Neptunus trituberculatus</name>
    <dbReference type="NCBI Taxonomy" id="210409"/>
    <lineage>
        <taxon>Eukaryota</taxon>
        <taxon>Metazoa</taxon>
        <taxon>Ecdysozoa</taxon>
        <taxon>Arthropoda</taxon>
        <taxon>Crustacea</taxon>
        <taxon>Multicrustacea</taxon>
        <taxon>Malacostraca</taxon>
        <taxon>Eumalacostraca</taxon>
        <taxon>Eucarida</taxon>
        <taxon>Decapoda</taxon>
        <taxon>Pleocyemata</taxon>
        <taxon>Brachyura</taxon>
        <taxon>Eubrachyura</taxon>
        <taxon>Portunoidea</taxon>
        <taxon>Portunidae</taxon>
        <taxon>Portuninae</taxon>
        <taxon>Portunus</taxon>
    </lineage>
</organism>
<evidence type="ECO:0000313" key="3">
    <source>
        <dbReference type="Proteomes" id="UP000324222"/>
    </source>
</evidence>
<feature type="compositionally biased region" description="Basic and acidic residues" evidence="1">
    <location>
        <begin position="95"/>
        <end position="112"/>
    </location>
</feature>
<dbReference type="AlphaFoldDB" id="A0A5B7FWV8"/>
<dbReference type="EMBL" id="VSRR010008850">
    <property type="protein sequence ID" value="MPC49398.1"/>
    <property type="molecule type" value="Genomic_DNA"/>
</dbReference>
<evidence type="ECO:0000256" key="1">
    <source>
        <dbReference type="SAM" id="MobiDB-lite"/>
    </source>
</evidence>
<feature type="region of interest" description="Disordered" evidence="1">
    <location>
        <begin position="88"/>
        <end position="112"/>
    </location>
</feature>
<evidence type="ECO:0000313" key="2">
    <source>
        <dbReference type="EMBL" id="MPC49398.1"/>
    </source>
</evidence>
<proteinExistence type="predicted"/>
<name>A0A5B7FWV8_PORTR</name>
<dbReference type="Proteomes" id="UP000324222">
    <property type="component" value="Unassembled WGS sequence"/>
</dbReference>
<protein>
    <submittedName>
        <fullName evidence="2">Uncharacterized protein</fullName>
    </submittedName>
</protein>
<accession>A0A5B7FWV8</accession>
<gene>
    <name evidence="2" type="ORF">E2C01_043197</name>
</gene>
<reference evidence="2 3" key="1">
    <citation type="submission" date="2019-05" db="EMBL/GenBank/DDBJ databases">
        <title>Another draft genome of Portunus trituberculatus and its Hox gene families provides insights of decapod evolution.</title>
        <authorList>
            <person name="Jeong J.-H."/>
            <person name="Song I."/>
            <person name="Kim S."/>
            <person name="Choi T."/>
            <person name="Kim D."/>
            <person name="Ryu S."/>
            <person name="Kim W."/>
        </authorList>
    </citation>
    <scope>NUCLEOTIDE SEQUENCE [LARGE SCALE GENOMIC DNA]</scope>
    <source>
        <tissue evidence="2">Muscle</tissue>
    </source>
</reference>
<sequence length="112" mass="11707">MAGAVAVPGGAAAKALGLNNSLWPQSPLAALHPEQLRGSLHLPEQSLLGDPCRNSDIKHAGELMYSGGMPAAADAVEKLRPTVPLDIPKALTNEAPRELRAEPPDRVHTPPT</sequence>
<comment type="caution">
    <text evidence="2">The sequence shown here is derived from an EMBL/GenBank/DDBJ whole genome shotgun (WGS) entry which is preliminary data.</text>
</comment>
<keyword evidence="3" id="KW-1185">Reference proteome</keyword>